<feature type="compositionally biased region" description="Low complexity" evidence="1">
    <location>
        <begin position="117"/>
        <end position="130"/>
    </location>
</feature>
<keyword evidence="2" id="KW-1133">Transmembrane helix</keyword>
<dbReference type="EMBL" id="SBHS01000002">
    <property type="protein sequence ID" value="TWU77893.1"/>
    <property type="molecule type" value="Genomic_DNA"/>
</dbReference>
<sequence length="326" mass="33619">MGVETRSPSHLYVCDGNKPGGCCSTSLCLLRDYPRNVPKRDNNEDSTVEAPTSSNKGKTPLKSEPASSETSETEAPSSTTETAPLPSDTKTDSGVTHTIPNSSIVTITKHTVVFSEAPSPSSASLPETSSRTGLGTTCSGCNEPSQTTAVEDARNETGIAPGAIAGLAAGGAVIIALVVIIWVVSRRRKRERESAGTSDEGTTGSSRVDGYEKVTPHNTGTGEFADPFAPFGGRADQPFGPYPPQSEAFEMDGTGVGAAELPANNVSEAPDTGAASSDDIVSPVTPTAAADPRATLAAGSGQGQLHYVNQWNQYKAMAEGDAQSKE</sequence>
<feature type="region of interest" description="Disordered" evidence="1">
    <location>
        <begin position="33"/>
        <end position="102"/>
    </location>
</feature>
<dbReference type="Proteomes" id="UP000317257">
    <property type="component" value="Unassembled WGS sequence"/>
</dbReference>
<evidence type="ECO:0000256" key="2">
    <source>
        <dbReference type="SAM" id="Phobius"/>
    </source>
</evidence>
<accession>A0A5C6GN42</accession>
<protein>
    <submittedName>
        <fullName evidence="3">Uncharacterized protein</fullName>
    </submittedName>
</protein>
<name>A0A5C6GN42_METRR</name>
<keyword evidence="2" id="KW-0472">Membrane</keyword>
<reference evidence="4" key="1">
    <citation type="submission" date="2018-12" db="EMBL/GenBank/DDBJ databases">
        <title>The complete genome of Metarhizium rileyi, a key fungal pathogen of Lepidoptera.</title>
        <authorList>
            <person name="Binneck E."/>
            <person name="Lastra C.C.L."/>
            <person name="Sosa-Gomez D.R."/>
        </authorList>
    </citation>
    <scope>NUCLEOTIDE SEQUENCE [LARGE SCALE GENOMIC DNA]</scope>
    <source>
        <strain evidence="4">Cep018-CH2</strain>
    </source>
</reference>
<comment type="caution">
    <text evidence="3">The sequence shown here is derived from an EMBL/GenBank/DDBJ whole genome shotgun (WGS) entry which is preliminary data.</text>
</comment>
<feature type="compositionally biased region" description="Polar residues" evidence="1">
    <location>
        <begin position="92"/>
        <end position="102"/>
    </location>
</feature>
<feature type="region of interest" description="Disordered" evidence="1">
    <location>
        <begin position="117"/>
        <end position="150"/>
    </location>
</feature>
<proteinExistence type="predicted"/>
<feature type="compositionally biased region" description="Polar residues" evidence="1">
    <location>
        <begin position="131"/>
        <end position="149"/>
    </location>
</feature>
<feature type="transmembrane region" description="Helical" evidence="2">
    <location>
        <begin position="163"/>
        <end position="184"/>
    </location>
</feature>
<gene>
    <name evidence="3" type="ORF">ED733_004728</name>
</gene>
<feature type="region of interest" description="Disordered" evidence="1">
    <location>
        <begin position="188"/>
        <end position="250"/>
    </location>
</feature>
<feature type="compositionally biased region" description="Basic and acidic residues" evidence="1">
    <location>
        <begin position="33"/>
        <end position="43"/>
    </location>
</feature>
<organism evidence="3 4">
    <name type="scientific">Metarhizium rileyi (strain RCEF 4871)</name>
    <name type="common">Nomuraea rileyi</name>
    <dbReference type="NCBI Taxonomy" id="1649241"/>
    <lineage>
        <taxon>Eukaryota</taxon>
        <taxon>Fungi</taxon>
        <taxon>Dikarya</taxon>
        <taxon>Ascomycota</taxon>
        <taxon>Pezizomycotina</taxon>
        <taxon>Sordariomycetes</taxon>
        <taxon>Hypocreomycetidae</taxon>
        <taxon>Hypocreales</taxon>
        <taxon>Clavicipitaceae</taxon>
        <taxon>Metarhizium</taxon>
    </lineage>
</organism>
<feature type="compositionally biased region" description="Low complexity" evidence="1">
    <location>
        <begin position="63"/>
        <end position="84"/>
    </location>
</feature>
<evidence type="ECO:0000313" key="4">
    <source>
        <dbReference type="Proteomes" id="UP000317257"/>
    </source>
</evidence>
<dbReference type="AlphaFoldDB" id="A0A5C6GN42"/>
<feature type="region of interest" description="Disordered" evidence="1">
    <location>
        <begin position="264"/>
        <end position="289"/>
    </location>
</feature>
<evidence type="ECO:0000256" key="1">
    <source>
        <dbReference type="SAM" id="MobiDB-lite"/>
    </source>
</evidence>
<feature type="compositionally biased region" description="Polar residues" evidence="1">
    <location>
        <begin position="195"/>
        <end position="206"/>
    </location>
</feature>
<keyword evidence="2" id="KW-0812">Transmembrane</keyword>
<evidence type="ECO:0000313" key="3">
    <source>
        <dbReference type="EMBL" id="TWU77893.1"/>
    </source>
</evidence>